<evidence type="ECO:0000313" key="2">
    <source>
        <dbReference type="Proteomes" id="UP000295182"/>
    </source>
</evidence>
<sequence>MKNIPYLVCRFGKDTLSNVVKESFGSEFPDVFHKQQIDYIFRYLKGLGGKTIVLEFDYVDKDYLDDFSRFYVRRFGAKGYKCARLHFFSTEFDHAKMEDFILGGGLASGYGTLQDQYLGFFVVKPLPKTFIGKTCLKAYECSDQDAMHKKITRTYSVNLFGIKLSINSVAFQEQDKVVSACAATAIWTALHALSWRSIREIPSCSEITIDAINHIEGSSNSFPSRELSNKQIMRALDVQGLKHHSDSTRGLDEISIFRLVKGYIDSNLPVIFGVVVYGIEKDGKLTRKAGHAITVLGYKDWNGLGFYVHDDRLGPYARSTFEKSAKYSSSPDDRIPDVGLVLQTKNDENQWQPPTEFLVPEIIIAASDKKVRLPLGEIIKTATVMTEALNSAMHQVNKNISPKSNTDINEDYTYSVRLAEIGDIKSDIFSKFGERKNTLHIDPATEEKVLLSLLVQSFARMQWVIDIQKQNSLLATILLDATEINQGDAVTAVVSYDPQDRTVDLLKKVGTIAINGEENSPRFGFLQSFLRHLNKQESNFNDYLRVTYGDLRAPAYLKYHEHTEGIINGNPTMVSFRYSSSESLIEFYERVVGESADNFLIWVISEDGQLIIGRELNKMGHPCLTGFKPARIGGELHRTGEVFFINSRSGRYSRSYRNSMEYLENALERFRCTFWKSRDIVNIQYYK</sequence>
<protein>
    <submittedName>
        <fullName evidence="1">Uncharacterized protein</fullName>
    </submittedName>
</protein>
<keyword evidence="2" id="KW-1185">Reference proteome</keyword>
<gene>
    <name evidence="1" type="ORF">EV674_1464</name>
</gene>
<dbReference type="EMBL" id="SLXH01000046">
    <property type="protein sequence ID" value="TCP11268.1"/>
    <property type="molecule type" value="Genomic_DNA"/>
</dbReference>
<reference evidence="1 2" key="1">
    <citation type="submission" date="2019-03" db="EMBL/GenBank/DDBJ databases">
        <title>Genomic Encyclopedia of Type Strains, Phase IV (KMG-IV): sequencing the most valuable type-strain genomes for metagenomic binning, comparative biology and taxonomic classification.</title>
        <authorList>
            <person name="Goeker M."/>
        </authorList>
    </citation>
    <scope>NUCLEOTIDE SEQUENCE [LARGE SCALE GENOMIC DNA]</scope>
    <source>
        <strain evidence="1 2">DSM 1837</strain>
    </source>
</reference>
<accession>A0A4R2MZT2</accession>
<name>A0A4R2MZT2_9BURK</name>
<proteinExistence type="predicted"/>
<evidence type="ECO:0000313" key="1">
    <source>
        <dbReference type="EMBL" id="TCP11268.1"/>
    </source>
</evidence>
<comment type="caution">
    <text evidence="1">The sequence shown here is derived from an EMBL/GenBank/DDBJ whole genome shotgun (WGS) entry which is preliminary data.</text>
</comment>
<dbReference type="AlphaFoldDB" id="A0A4R2MZT2"/>
<dbReference type="RefSeq" id="WP_132750494.1">
    <property type="nucleotide sequence ID" value="NZ_SLXH01000046.1"/>
</dbReference>
<dbReference type="Proteomes" id="UP000295182">
    <property type="component" value="Unassembled WGS sequence"/>
</dbReference>
<organism evidence="1 2">
    <name type="scientific">Simplicispira metamorpha</name>
    <dbReference type="NCBI Taxonomy" id="80881"/>
    <lineage>
        <taxon>Bacteria</taxon>
        <taxon>Pseudomonadati</taxon>
        <taxon>Pseudomonadota</taxon>
        <taxon>Betaproteobacteria</taxon>
        <taxon>Burkholderiales</taxon>
        <taxon>Comamonadaceae</taxon>
        <taxon>Simplicispira</taxon>
    </lineage>
</organism>